<evidence type="ECO:0000313" key="4">
    <source>
        <dbReference type="EMBL" id="MDA7426287.1"/>
    </source>
</evidence>
<dbReference type="PROSITE" id="PS01173">
    <property type="entry name" value="LIPASE_GDXG_HIS"/>
    <property type="match status" value="1"/>
</dbReference>
<dbReference type="InterPro" id="IPR002168">
    <property type="entry name" value="Lipase_GDXG_HIS_AS"/>
</dbReference>
<sequence length="300" mass="33266">MSLMRRPLNVWLRLTQKPHMRRAKTQHDLRRRLELDAKLFFHAPFGTRMQSVELGSRTALRVAAKTSKGDASVLYFHGGGYVFGSPRTHSAMLAVLSKKLGSPCLLPQYRLAPEHPFPAAIDDALEAYKALENPSDVVLGGDSAGGGLVLALLGEILRLGLPKPRGAFVFSPLTDFRFRSESLRDNAEADVILPAERVEEMAEQYLGSGDRADPRASPIEADFTGSPPIWLCAGTTEILLDDSRRMASHLRSQGITVTECIEYDLPHVWPLFHNILPEARHTLEGVSDWINRLPRPANES</sequence>
<organism evidence="4 5">
    <name type="scientific">Thalassococcus lentus</name>
    <dbReference type="NCBI Taxonomy" id="1210524"/>
    <lineage>
        <taxon>Bacteria</taxon>
        <taxon>Pseudomonadati</taxon>
        <taxon>Pseudomonadota</taxon>
        <taxon>Alphaproteobacteria</taxon>
        <taxon>Rhodobacterales</taxon>
        <taxon>Roseobacteraceae</taxon>
        <taxon>Thalassococcus</taxon>
    </lineage>
</organism>
<keyword evidence="2 4" id="KW-0378">Hydrolase</keyword>
<reference evidence="4 5" key="1">
    <citation type="submission" date="2023-01" db="EMBL/GenBank/DDBJ databases">
        <title>Thalassococcus onchidii sp. nov., isolated from a marine invertebrate from the South China Sea.</title>
        <authorList>
            <person name="Xu S."/>
            <person name="Liu Z."/>
            <person name="Xu Y."/>
        </authorList>
    </citation>
    <scope>NUCLEOTIDE SEQUENCE [LARGE SCALE GENOMIC DNA]</scope>
    <source>
        <strain evidence="4 5">KCTC 32084</strain>
    </source>
</reference>
<dbReference type="RefSeq" id="WP_271433641.1">
    <property type="nucleotide sequence ID" value="NZ_JAQIOY010000008.1"/>
</dbReference>
<dbReference type="InterPro" id="IPR029058">
    <property type="entry name" value="AB_hydrolase_fold"/>
</dbReference>
<dbReference type="SUPFAM" id="SSF53474">
    <property type="entry name" value="alpha/beta-Hydrolases"/>
    <property type="match status" value="1"/>
</dbReference>
<comment type="caution">
    <text evidence="4">The sequence shown here is derived from an EMBL/GenBank/DDBJ whole genome shotgun (WGS) entry which is preliminary data.</text>
</comment>
<evidence type="ECO:0000313" key="5">
    <source>
        <dbReference type="Proteomes" id="UP001210720"/>
    </source>
</evidence>
<dbReference type="Proteomes" id="UP001210720">
    <property type="component" value="Unassembled WGS sequence"/>
</dbReference>
<dbReference type="Pfam" id="PF07859">
    <property type="entry name" value="Abhydrolase_3"/>
    <property type="match status" value="1"/>
</dbReference>
<accession>A0ABT4XWF8</accession>
<comment type="similarity">
    <text evidence="1">Belongs to the 'GDXG' lipolytic enzyme family.</text>
</comment>
<dbReference type="EMBL" id="JAQIOY010000008">
    <property type="protein sequence ID" value="MDA7426287.1"/>
    <property type="molecule type" value="Genomic_DNA"/>
</dbReference>
<protein>
    <submittedName>
        <fullName evidence="4">Alpha/beta hydrolase</fullName>
    </submittedName>
</protein>
<evidence type="ECO:0000256" key="2">
    <source>
        <dbReference type="ARBA" id="ARBA00022801"/>
    </source>
</evidence>
<proteinExistence type="inferred from homology"/>
<evidence type="ECO:0000256" key="1">
    <source>
        <dbReference type="ARBA" id="ARBA00010515"/>
    </source>
</evidence>
<dbReference type="InterPro" id="IPR013094">
    <property type="entry name" value="AB_hydrolase_3"/>
</dbReference>
<gene>
    <name evidence="4" type="ORF">PFY00_16235</name>
</gene>
<dbReference type="PANTHER" id="PTHR48081:SF8">
    <property type="entry name" value="ALPHA_BETA HYDROLASE FOLD-3 DOMAIN-CONTAINING PROTEIN-RELATED"/>
    <property type="match status" value="1"/>
</dbReference>
<dbReference type="GO" id="GO:0016787">
    <property type="term" value="F:hydrolase activity"/>
    <property type="evidence" value="ECO:0007669"/>
    <property type="project" value="UniProtKB-KW"/>
</dbReference>
<dbReference type="PANTHER" id="PTHR48081">
    <property type="entry name" value="AB HYDROLASE SUPERFAMILY PROTEIN C4A8.06C"/>
    <property type="match status" value="1"/>
</dbReference>
<dbReference type="InterPro" id="IPR050300">
    <property type="entry name" value="GDXG_lipolytic_enzyme"/>
</dbReference>
<keyword evidence="5" id="KW-1185">Reference proteome</keyword>
<evidence type="ECO:0000259" key="3">
    <source>
        <dbReference type="Pfam" id="PF07859"/>
    </source>
</evidence>
<dbReference type="Gene3D" id="3.40.50.1820">
    <property type="entry name" value="alpha/beta hydrolase"/>
    <property type="match status" value="1"/>
</dbReference>
<feature type="domain" description="Alpha/beta hydrolase fold-3" evidence="3">
    <location>
        <begin position="73"/>
        <end position="269"/>
    </location>
</feature>
<name>A0ABT4XWF8_9RHOB</name>